<dbReference type="RefSeq" id="WP_121121093.1">
    <property type="nucleotide sequence ID" value="NZ_CP016604.1"/>
</dbReference>
<keyword evidence="9" id="KW-1185">Reference proteome</keyword>
<sequence>MALNIYLIRHGRTEWNNQGLLQGTCDSPLTEEGINGAKITGNALSHIKFSACYSSLMKRAQDTADYIIGSRDIPHFHHRGLNEIHFGSWEGKKSVDLAEHPEYILLRTDPKNYQAIESQGETIEQLYNRVMKAFQQIIDRHRHGDENILIVSHGMTLTLLTAILKGLKWQEFRNPELHTFVANTAINVARVEDGKMELIEFNNTKHLDTE</sequence>
<dbReference type="EC" id="5.4.2.11" evidence="2"/>
<accession>A0A420XHQ8</accession>
<comment type="caution">
    <text evidence="8">The sequence shown here is derived from an EMBL/GenBank/DDBJ whole genome shotgun (WGS) entry which is preliminary data.</text>
</comment>
<evidence type="ECO:0000313" key="8">
    <source>
        <dbReference type="EMBL" id="RKR76887.1"/>
    </source>
</evidence>
<dbReference type="Proteomes" id="UP000280099">
    <property type="component" value="Unassembled WGS sequence"/>
</dbReference>
<dbReference type="SUPFAM" id="SSF53254">
    <property type="entry name" value="Phosphoglycerate mutase-like"/>
    <property type="match status" value="1"/>
</dbReference>
<dbReference type="Pfam" id="PF00300">
    <property type="entry name" value="His_Phos_1"/>
    <property type="match status" value="1"/>
</dbReference>
<dbReference type="SMART" id="SM00855">
    <property type="entry name" value="PGAM"/>
    <property type="match status" value="1"/>
</dbReference>
<dbReference type="InterPro" id="IPR013078">
    <property type="entry name" value="His_Pase_superF_clade-1"/>
</dbReference>
<gene>
    <name evidence="8" type="ORF">DES31_0195</name>
</gene>
<feature type="active site" description="Tele-phosphohistidine intermediate" evidence="6">
    <location>
        <position position="10"/>
    </location>
</feature>
<reference evidence="8 9" key="1">
    <citation type="submission" date="2018-10" db="EMBL/GenBank/DDBJ databases">
        <title>Genomic Encyclopedia of Type Strains, Phase IV (KMG-IV): sequencing the most valuable type-strain genomes for metagenomic binning, comparative biology and taxonomic classification.</title>
        <authorList>
            <person name="Goeker M."/>
        </authorList>
    </citation>
    <scope>NUCLEOTIDE SEQUENCE [LARGE SCALE GENOMIC DNA]</scope>
    <source>
        <strain evidence="8 9">DSM 23800</strain>
    </source>
</reference>
<dbReference type="CDD" id="cd07067">
    <property type="entry name" value="HP_PGM_like"/>
    <property type="match status" value="1"/>
</dbReference>
<dbReference type="GO" id="GO:0006094">
    <property type="term" value="P:gluconeogenesis"/>
    <property type="evidence" value="ECO:0007669"/>
    <property type="project" value="UniProtKB-KW"/>
</dbReference>
<dbReference type="Gene3D" id="3.40.50.1240">
    <property type="entry name" value="Phosphoglycerate mutase-like"/>
    <property type="match status" value="1"/>
</dbReference>
<dbReference type="AlphaFoldDB" id="A0A420XHQ8"/>
<comment type="similarity">
    <text evidence="1">Belongs to the phosphoglycerate mutase family. BPG-dependent PGAM subfamily.</text>
</comment>
<dbReference type="EMBL" id="RBJC01000004">
    <property type="protein sequence ID" value="RKR76887.1"/>
    <property type="molecule type" value="Genomic_DNA"/>
</dbReference>
<evidence type="ECO:0000256" key="6">
    <source>
        <dbReference type="PIRSR" id="PIRSR613078-1"/>
    </source>
</evidence>
<feature type="binding site" evidence="7">
    <location>
        <position position="59"/>
    </location>
    <ligand>
        <name>substrate</name>
    </ligand>
</feature>
<evidence type="ECO:0000256" key="2">
    <source>
        <dbReference type="ARBA" id="ARBA00012028"/>
    </source>
</evidence>
<dbReference type="InterPro" id="IPR005952">
    <property type="entry name" value="Phosphogly_mut1"/>
</dbReference>
<dbReference type="GO" id="GO:0006096">
    <property type="term" value="P:glycolytic process"/>
    <property type="evidence" value="ECO:0007669"/>
    <property type="project" value="UniProtKB-KW"/>
</dbReference>
<dbReference type="PIRSF" id="PIRSF000709">
    <property type="entry name" value="6PFK_2-Ptase"/>
    <property type="match status" value="1"/>
</dbReference>
<proteinExistence type="inferred from homology"/>
<evidence type="ECO:0000256" key="1">
    <source>
        <dbReference type="ARBA" id="ARBA00006717"/>
    </source>
</evidence>
<keyword evidence="3" id="KW-0312">Gluconeogenesis</keyword>
<evidence type="ECO:0000256" key="7">
    <source>
        <dbReference type="PIRSR" id="PIRSR613078-2"/>
    </source>
</evidence>
<dbReference type="OrthoDB" id="9781415at2"/>
<name>A0A420XHQ8_9PAST</name>
<keyword evidence="4" id="KW-0324">Glycolysis</keyword>
<evidence type="ECO:0000256" key="4">
    <source>
        <dbReference type="ARBA" id="ARBA00023152"/>
    </source>
</evidence>
<evidence type="ECO:0000256" key="5">
    <source>
        <dbReference type="ARBA" id="ARBA00023235"/>
    </source>
</evidence>
<keyword evidence="5" id="KW-0413">Isomerase</keyword>
<protein>
    <recommendedName>
        <fullName evidence="2">phosphoglycerate mutase (2,3-diphosphoglycerate-dependent)</fullName>
        <ecNumber evidence="2">5.4.2.11</ecNumber>
    </recommendedName>
</protein>
<dbReference type="GO" id="GO:0004619">
    <property type="term" value="F:phosphoglycerate mutase activity"/>
    <property type="evidence" value="ECO:0007669"/>
    <property type="project" value="UniProtKB-EC"/>
</dbReference>
<dbReference type="PANTHER" id="PTHR11931">
    <property type="entry name" value="PHOSPHOGLYCERATE MUTASE"/>
    <property type="match status" value="1"/>
</dbReference>
<feature type="active site" description="Proton donor/acceptor" evidence="6">
    <location>
        <position position="83"/>
    </location>
</feature>
<dbReference type="InterPro" id="IPR029033">
    <property type="entry name" value="His_PPase_superfam"/>
</dbReference>
<evidence type="ECO:0000256" key="3">
    <source>
        <dbReference type="ARBA" id="ARBA00022432"/>
    </source>
</evidence>
<evidence type="ECO:0000313" key="9">
    <source>
        <dbReference type="Proteomes" id="UP000280099"/>
    </source>
</evidence>
<organism evidence="8 9">
    <name type="scientific">Otariodibacter oris</name>
    <dbReference type="NCBI Taxonomy" id="1032623"/>
    <lineage>
        <taxon>Bacteria</taxon>
        <taxon>Pseudomonadati</taxon>
        <taxon>Pseudomonadota</taxon>
        <taxon>Gammaproteobacteria</taxon>
        <taxon>Pasteurellales</taxon>
        <taxon>Pasteurellaceae</taxon>
        <taxon>Otariodibacter</taxon>
    </lineage>
</organism>
<feature type="binding site" evidence="7">
    <location>
        <begin position="9"/>
        <end position="16"/>
    </location>
    <ligand>
        <name>substrate</name>
    </ligand>
</feature>